<evidence type="ECO:0000256" key="1">
    <source>
        <dbReference type="SAM" id="MobiDB-lite"/>
    </source>
</evidence>
<evidence type="ECO:0000313" key="3">
    <source>
        <dbReference type="Proteomes" id="UP001140453"/>
    </source>
</evidence>
<comment type="caution">
    <text evidence="2">The sequence shown here is derived from an EMBL/GenBank/DDBJ whole genome shotgun (WGS) entry which is preliminary data.</text>
</comment>
<evidence type="ECO:0000313" key="2">
    <source>
        <dbReference type="EMBL" id="KAJ4396797.1"/>
    </source>
</evidence>
<feature type="region of interest" description="Disordered" evidence="1">
    <location>
        <begin position="31"/>
        <end position="118"/>
    </location>
</feature>
<proteinExistence type="predicted"/>
<accession>A0A9W9D0T7</accession>
<name>A0A9W9D0T7_9PEZI</name>
<organism evidence="2 3">
    <name type="scientific">Gnomoniopsis smithogilvyi</name>
    <dbReference type="NCBI Taxonomy" id="1191159"/>
    <lineage>
        <taxon>Eukaryota</taxon>
        <taxon>Fungi</taxon>
        <taxon>Dikarya</taxon>
        <taxon>Ascomycota</taxon>
        <taxon>Pezizomycotina</taxon>
        <taxon>Sordariomycetes</taxon>
        <taxon>Sordariomycetidae</taxon>
        <taxon>Diaporthales</taxon>
        <taxon>Gnomoniaceae</taxon>
        <taxon>Gnomoniopsis</taxon>
    </lineage>
</organism>
<dbReference type="AlphaFoldDB" id="A0A9W9D0T7"/>
<gene>
    <name evidence="2" type="ORF">N0V93_001019</name>
</gene>
<reference evidence="2" key="1">
    <citation type="submission" date="2022-10" db="EMBL/GenBank/DDBJ databases">
        <title>Tapping the CABI collections for fungal endophytes: first genome assemblies for Collariella, Neodidymelliopsis, Ascochyta clinopodiicola, Didymella pomorum, Didymosphaeria variabile, Neocosmospora piperis and Neocucurbitaria cava.</title>
        <authorList>
            <person name="Hill R."/>
        </authorList>
    </citation>
    <scope>NUCLEOTIDE SEQUENCE</scope>
    <source>
        <strain evidence="2">IMI 355082</strain>
    </source>
</reference>
<feature type="compositionally biased region" description="Basic and acidic residues" evidence="1">
    <location>
        <begin position="69"/>
        <end position="87"/>
    </location>
</feature>
<protein>
    <submittedName>
        <fullName evidence="2">Uncharacterized protein</fullName>
    </submittedName>
</protein>
<dbReference type="Gene3D" id="3.30.160.60">
    <property type="entry name" value="Classic Zinc Finger"/>
    <property type="match status" value="1"/>
</dbReference>
<dbReference type="OrthoDB" id="5366256at2759"/>
<dbReference type="Proteomes" id="UP001140453">
    <property type="component" value="Unassembled WGS sequence"/>
</dbReference>
<keyword evidence="3" id="KW-1185">Reference proteome</keyword>
<sequence>MSTATLQFDPGFNHFNMAGRSSFAWPDVVLEPSDNTHYGQDLGPYSSEASLSPPTHSRSMTSSPSRMTPEQRELRRQRDQARRDSKLAARLHRSSSHSSHSEQYEVPSPPQSITGDYVSTTSLSHMPIYTTAPADISLLTEPTTLAPQMVLQPYSPPLPTSNSLPLHSPPLPSSTSTVFPSPYMPHTYLPEYPYTPSSSSSVSSHYGHMSHEPSMMYSMPPVMHSGGMPHHGDGPSAVRVVQSRPKPQCWEHGCNGRQFSTFSNLLRHQREKSGQASKASCPDCGAEFTRTTARNGHLLHQKCKTKRQGSTSSN</sequence>
<feature type="compositionally biased region" description="Low complexity" evidence="1">
    <location>
        <begin position="52"/>
        <end position="68"/>
    </location>
</feature>
<dbReference type="EMBL" id="JAPEVB010000001">
    <property type="protein sequence ID" value="KAJ4396797.1"/>
    <property type="molecule type" value="Genomic_DNA"/>
</dbReference>